<keyword evidence="1" id="KW-0812">Transmembrane</keyword>
<dbReference type="OrthoDB" id="10570254at2759"/>
<evidence type="ECO:0000313" key="3">
    <source>
        <dbReference type="Proteomes" id="UP000657918"/>
    </source>
</evidence>
<proteinExistence type="predicted"/>
<feature type="transmembrane region" description="Helical" evidence="1">
    <location>
        <begin position="29"/>
        <end position="51"/>
    </location>
</feature>
<reference evidence="2 3" key="1">
    <citation type="submission" date="2020-10" db="EMBL/GenBank/DDBJ databases">
        <title>Plant Genome Project.</title>
        <authorList>
            <person name="Zhang R.-G."/>
        </authorList>
    </citation>
    <scope>NUCLEOTIDE SEQUENCE [LARGE SCALE GENOMIC DNA]</scope>
    <source>
        <strain evidence="2">FAFU-HL-1</strain>
        <tissue evidence="2">Leaf</tissue>
    </source>
</reference>
<keyword evidence="1" id="KW-1133">Transmembrane helix</keyword>
<keyword evidence="3" id="KW-1185">Reference proteome</keyword>
<dbReference type="EMBL" id="JADGMS010000015">
    <property type="protein sequence ID" value="KAF9667658.1"/>
    <property type="molecule type" value="Genomic_DNA"/>
</dbReference>
<dbReference type="AlphaFoldDB" id="A0A835MS62"/>
<evidence type="ECO:0000313" key="2">
    <source>
        <dbReference type="EMBL" id="KAF9667658.1"/>
    </source>
</evidence>
<name>A0A835MS62_9ROSI</name>
<evidence type="ECO:0000256" key="1">
    <source>
        <dbReference type="SAM" id="Phobius"/>
    </source>
</evidence>
<gene>
    <name evidence="2" type="ORF">SADUNF_Sadunf15G0046600</name>
</gene>
<keyword evidence="1" id="KW-0472">Membrane</keyword>
<comment type="caution">
    <text evidence="2">The sequence shown here is derived from an EMBL/GenBank/DDBJ whole genome shotgun (WGS) entry which is preliminary data.</text>
</comment>
<accession>A0A835MS62</accession>
<dbReference type="Proteomes" id="UP000657918">
    <property type="component" value="Unassembled WGS sequence"/>
</dbReference>
<protein>
    <submittedName>
        <fullName evidence="2">Uncharacterized protein</fullName>
    </submittedName>
</protein>
<sequence length="81" mass="8850">MSEFGSVIAAQEINQQHGSVYDSKHVKNVFTICASVIIYTFRAMVCHVFIMPNSMGGVPAKATMAMCSAVQTTNSDQLYEL</sequence>
<organism evidence="2 3">
    <name type="scientific">Salix dunnii</name>
    <dbReference type="NCBI Taxonomy" id="1413687"/>
    <lineage>
        <taxon>Eukaryota</taxon>
        <taxon>Viridiplantae</taxon>
        <taxon>Streptophyta</taxon>
        <taxon>Embryophyta</taxon>
        <taxon>Tracheophyta</taxon>
        <taxon>Spermatophyta</taxon>
        <taxon>Magnoliopsida</taxon>
        <taxon>eudicotyledons</taxon>
        <taxon>Gunneridae</taxon>
        <taxon>Pentapetalae</taxon>
        <taxon>rosids</taxon>
        <taxon>fabids</taxon>
        <taxon>Malpighiales</taxon>
        <taxon>Salicaceae</taxon>
        <taxon>Saliceae</taxon>
        <taxon>Salix</taxon>
    </lineage>
</organism>